<dbReference type="Pfam" id="PF07883">
    <property type="entry name" value="Cupin_2"/>
    <property type="match status" value="1"/>
</dbReference>
<sequence length="138" mass="14786">MLQPRSGLVALPDEQEWTVWDDERGRLRWCLLVDEAGSGATGMMTLDEGGRLAPHRHAPAELYLVHSGEAAVLLDGTEFHVGPGAVVHIPGDAEHGVRAAGTGPVRIMFVFPTSTFDDVVYCFGHDAEPGRQEVAGGL</sequence>
<dbReference type="InterPro" id="IPR011051">
    <property type="entry name" value="RmlC_Cupin_sf"/>
</dbReference>
<name>A0ABV9YIT2_9PSEU</name>
<gene>
    <name evidence="3" type="ORF">ACFPBZ_07145</name>
</gene>
<keyword evidence="4" id="KW-1185">Reference proteome</keyword>
<reference evidence="4" key="1">
    <citation type="journal article" date="2019" name="Int. J. Syst. Evol. Microbiol.">
        <title>The Global Catalogue of Microorganisms (GCM) 10K type strain sequencing project: providing services to taxonomists for standard genome sequencing and annotation.</title>
        <authorList>
            <consortium name="The Broad Institute Genomics Platform"/>
            <consortium name="The Broad Institute Genome Sequencing Center for Infectious Disease"/>
            <person name="Wu L."/>
            <person name="Ma J."/>
        </authorList>
    </citation>
    <scope>NUCLEOTIDE SEQUENCE [LARGE SCALE GENOMIC DNA]</scope>
    <source>
        <strain evidence="4">CGMCC 4.7093</strain>
    </source>
</reference>
<organism evidence="3 4">
    <name type="scientific">Actinomycetospora atypica</name>
    <dbReference type="NCBI Taxonomy" id="1290095"/>
    <lineage>
        <taxon>Bacteria</taxon>
        <taxon>Bacillati</taxon>
        <taxon>Actinomycetota</taxon>
        <taxon>Actinomycetes</taxon>
        <taxon>Pseudonocardiales</taxon>
        <taxon>Pseudonocardiaceae</taxon>
        <taxon>Actinomycetospora</taxon>
    </lineage>
</organism>
<proteinExistence type="predicted"/>
<dbReference type="Proteomes" id="UP001595947">
    <property type="component" value="Unassembled WGS sequence"/>
</dbReference>
<dbReference type="InterPro" id="IPR051610">
    <property type="entry name" value="GPI/OXD"/>
</dbReference>
<evidence type="ECO:0000259" key="2">
    <source>
        <dbReference type="Pfam" id="PF07883"/>
    </source>
</evidence>
<evidence type="ECO:0000256" key="1">
    <source>
        <dbReference type="ARBA" id="ARBA00022723"/>
    </source>
</evidence>
<dbReference type="Gene3D" id="2.60.120.10">
    <property type="entry name" value="Jelly Rolls"/>
    <property type="match status" value="1"/>
</dbReference>
<dbReference type="InterPro" id="IPR013096">
    <property type="entry name" value="Cupin_2"/>
</dbReference>
<evidence type="ECO:0000313" key="3">
    <source>
        <dbReference type="EMBL" id="MFC5061974.1"/>
    </source>
</evidence>
<keyword evidence="1" id="KW-0479">Metal-binding</keyword>
<feature type="domain" description="Cupin type-2" evidence="2">
    <location>
        <begin position="43"/>
        <end position="111"/>
    </location>
</feature>
<dbReference type="InterPro" id="IPR014710">
    <property type="entry name" value="RmlC-like_jellyroll"/>
</dbReference>
<dbReference type="PANTHER" id="PTHR35848">
    <property type="entry name" value="OXALATE-BINDING PROTEIN"/>
    <property type="match status" value="1"/>
</dbReference>
<dbReference type="RefSeq" id="WP_378035323.1">
    <property type="nucleotide sequence ID" value="NZ_JBHSIV010000005.1"/>
</dbReference>
<evidence type="ECO:0000313" key="4">
    <source>
        <dbReference type="Proteomes" id="UP001595947"/>
    </source>
</evidence>
<dbReference type="EMBL" id="JBHSIV010000005">
    <property type="protein sequence ID" value="MFC5061974.1"/>
    <property type="molecule type" value="Genomic_DNA"/>
</dbReference>
<dbReference type="SUPFAM" id="SSF51182">
    <property type="entry name" value="RmlC-like cupins"/>
    <property type="match status" value="1"/>
</dbReference>
<protein>
    <submittedName>
        <fullName evidence="3">Cupin domain-containing protein</fullName>
    </submittedName>
</protein>
<comment type="caution">
    <text evidence="3">The sequence shown here is derived from an EMBL/GenBank/DDBJ whole genome shotgun (WGS) entry which is preliminary data.</text>
</comment>
<dbReference type="PANTHER" id="PTHR35848:SF6">
    <property type="entry name" value="CUPIN TYPE-2 DOMAIN-CONTAINING PROTEIN"/>
    <property type="match status" value="1"/>
</dbReference>
<accession>A0ABV9YIT2</accession>